<evidence type="ECO:0000256" key="1">
    <source>
        <dbReference type="SAM" id="MobiDB-lite"/>
    </source>
</evidence>
<reference evidence="2 3" key="2">
    <citation type="journal article" date="2023" name="Mol. Biol. Evol.">
        <title>Genomics of Secondarily Temperate Adaptation in the Only Non-Antarctic Icefish.</title>
        <authorList>
            <person name="Rivera-Colon A.G."/>
            <person name="Rayamajhi N."/>
            <person name="Minhas B.F."/>
            <person name="Madrigal G."/>
            <person name="Bilyk K.T."/>
            <person name="Yoon V."/>
            <person name="Hune M."/>
            <person name="Gregory S."/>
            <person name="Cheng C.H.C."/>
            <person name="Catchen J.M."/>
        </authorList>
    </citation>
    <scope>NUCLEOTIDE SEQUENCE [LARGE SCALE GENOMIC DNA]</scope>
    <source>
        <strain evidence="2">JMC-PN-2008</strain>
    </source>
</reference>
<accession>A0AAN7WZL5</accession>
<protein>
    <submittedName>
        <fullName evidence="2">Uncharacterized protein</fullName>
    </submittedName>
</protein>
<organism evidence="2 3">
    <name type="scientific">Eleginops maclovinus</name>
    <name type="common">Patagonian blennie</name>
    <name type="synonym">Eleginus maclovinus</name>
    <dbReference type="NCBI Taxonomy" id="56733"/>
    <lineage>
        <taxon>Eukaryota</taxon>
        <taxon>Metazoa</taxon>
        <taxon>Chordata</taxon>
        <taxon>Craniata</taxon>
        <taxon>Vertebrata</taxon>
        <taxon>Euteleostomi</taxon>
        <taxon>Actinopterygii</taxon>
        <taxon>Neopterygii</taxon>
        <taxon>Teleostei</taxon>
        <taxon>Neoteleostei</taxon>
        <taxon>Acanthomorphata</taxon>
        <taxon>Eupercaria</taxon>
        <taxon>Perciformes</taxon>
        <taxon>Notothenioidei</taxon>
        <taxon>Eleginopidae</taxon>
        <taxon>Eleginops</taxon>
    </lineage>
</organism>
<evidence type="ECO:0000313" key="3">
    <source>
        <dbReference type="Proteomes" id="UP001346869"/>
    </source>
</evidence>
<dbReference type="EMBL" id="JAUZQC010000022">
    <property type="protein sequence ID" value="KAK5850474.1"/>
    <property type="molecule type" value="Genomic_DNA"/>
</dbReference>
<keyword evidence="3" id="KW-1185">Reference proteome</keyword>
<gene>
    <name evidence="2" type="ORF">PBY51_001354</name>
</gene>
<dbReference type="AlphaFoldDB" id="A0AAN7WZL5"/>
<sequence>MHLRRRIIPAGSRRSPDVGPPDPSGLHGASDGPSSSPFESAASRAHCCRAGVRGQRSQLSCSDVLIKRALHLSLILTPSTGHQERV</sequence>
<evidence type="ECO:0000313" key="2">
    <source>
        <dbReference type="EMBL" id="KAK5850474.1"/>
    </source>
</evidence>
<feature type="region of interest" description="Disordered" evidence="1">
    <location>
        <begin position="1"/>
        <end position="44"/>
    </location>
</feature>
<name>A0AAN7WZL5_ELEMC</name>
<dbReference type="Proteomes" id="UP001346869">
    <property type="component" value="Unassembled WGS sequence"/>
</dbReference>
<reference evidence="2 3" key="1">
    <citation type="journal article" date="2023" name="Genes (Basel)">
        <title>Chromosome-Level Genome Assembly and Circadian Gene Repertoire of the Patagonia Blennie Eleginops maclovinus-The Closest Ancestral Proxy of Antarctic Cryonotothenioids.</title>
        <authorList>
            <person name="Cheng C.C."/>
            <person name="Rivera-Colon A.G."/>
            <person name="Minhas B.F."/>
            <person name="Wilson L."/>
            <person name="Rayamajhi N."/>
            <person name="Vargas-Chacoff L."/>
            <person name="Catchen J.M."/>
        </authorList>
    </citation>
    <scope>NUCLEOTIDE SEQUENCE [LARGE SCALE GENOMIC DNA]</scope>
    <source>
        <strain evidence="2">JMC-PN-2008</strain>
    </source>
</reference>
<comment type="caution">
    <text evidence="2">The sequence shown here is derived from an EMBL/GenBank/DDBJ whole genome shotgun (WGS) entry which is preliminary data.</text>
</comment>
<proteinExistence type="predicted"/>